<dbReference type="EMBL" id="BSXG01000043">
    <property type="protein sequence ID" value="GME28050.1"/>
    <property type="molecule type" value="Genomic_DNA"/>
</dbReference>
<evidence type="ECO:0000313" key="2">
    <source>
        <dbReference type="Proteomes" id="UP001165186"/>
    </source>
</evidence>
<accession>A0ACB5S5F7</accession>
<comment type="caution">
    <text evidence="1">The sequence shown here is derived from an EMBL/GenBank/DDBJ whole genome shotgun (WGS) entry which is preliminary data.</text>
</comment>
<gene>
    <name evidence="1" type="primary">g5548</name>
    <name evidence="1" type="ORF">NpPPO83_00005548</name>
</gene>
<organism evidence="1 2">
    <name type="scientific">Neofusicoccum parvum</name>
    <dbReference type="NCBI Taxonomy" id="310453"/>
    <lineage>
        <taxon>Eukaryota</taxon>
        <taxon>Fungi</taxon>
        <taxon>Dikarya</taxon>
        <taxon>Ascomycota</taxon>
        <taxon>Pezizomycotina</taxon>
        <taxon>Dothideomycetes</taxon>
        <taxon>Dothideomycetes incertae sedis</taxon>
        <taxon>Botryosphaeriales</taxon>
        <taxon>Botryosphaeriaceae</taxon>
        <taxon>Neofusicoccum</taxon>
    </lineage>
</organism>
<evidence type="ECO:0000313" key="1">
    <source>
        <dbReference type="EMBL" id="GME28050.1"/>
    </source>
</evidence>
<protein>
    <submittedName>
        <fullName evidence="1">Uncharacterized protein</fullName>
    </submittedName>
</protein>
<proteinExistence type="predicted"/>
<reference evidence="1" key="1">
    <citation type="submission" date="2024-09" db="EMBL/GenBank/DDBJ databases">
        <title>Draft Genome Sequences of Neofusicoccum parvum.</title>
        <authorList>
            <person name="Ashida A."/>
            <person name="Camagna M."/>
            <person name="Tanaka A."/>
            <person name="Takemoto D."/>
        </authorList>
    </citation>
    <scope>NUCLEOTIDE SEQUENCE</scope>
    <source>
        <strain evidence="1">PPO83</strain>
    </source>
</reference>
<dbReference type="Proteomes" id="UP001165186">
    <property type="component" value="Unassembled WGS sequence"/>
</dbReference>
<name>A0ACB5S5F7_9PEZI</name>
<keyword evidence="2" id="KW-1185">Reference proteome</keyword>
<sequence>MAINIPVNTPLQGLTQEEVIMLTKGREITLKWTNTINGQKEHISAVPLEMLKKFSPKIRAFFIPQKIRNQRATPIETLSMGFLALEKAAFLHVLNQIFHACSAKELKNLDLPTSSLYQMLKVYAAAVALDIRPTVNQWRGLIYNYCRSHTFTVKEVAALWECLGDDIGLVNHVVHIVSRSMRMNTLPDKNKINDYLNRDENKELRTKFDAVLAGMQAKADLQKAKNKAAWEAREAKRQESWENNTQYDLYMMGFR</sequence>